<reference evidence="1 2" key="2">
    <citation type="journal article" date="2020" name="Microbiol. Resour. Announc.">
        <title>Antarctic desert soil bacteria exhibit high novel natural product potential, evaluated through long-read genome sequencing and comparative genomics.</title>
        <authorList>
            <person name="Benaud N."/>
            <person name="Edwards R.J."/>
            <person name="Amos T.G."/>
            <person name="D'Agostino P.M."/>
            <person name="Gutierrez-Chavez C."/>
            <person name="Montgomery K."/>
            <person name="Nicetic I."/>
            <person name="Ferrari B.C."/>
        </authorList>
    </citation>
    <scope>NUCLEOTIDE SEQUENCE [LARGE SCALE GENOMIC DNA]</scope>
    <source>
        <strain evidence="1 2">SPB151</strain>
    </source>
</reference>
<sequence length="80" mass="8342">MGPKPAGVAQLNGYIGQVVRAAHVSVPVARAFNRVLQLADPPTALLRPGTVVRVLKESRRSPAVTGAAIRHPRVGPDAST</sequence>
<keyword evidence="2" id="KW-1185">Reference proteome</keyword>
<dbReference type="KEGG" id="kqi:F1D05_36965"/>
<accession>A0A7G6X8B2</accession>
<organism evidence="1 2">
    <name type="scientific">Kribbella qitaiheensis</name>
    <dbReference type="NCBI Taxonomy" id="1544730"/>
    <lineage>
        <taxon>Bacteria</taxon>
        <taxon>Bacillati</taxon>
        <taxon>Actinomycetota</taxon>
        <taxon>Actinomycetes</taxon>
        <taxon>Propionibacteriales</taxon>
        <taxon>Kribbellaceae</taxon>
        <taxon>Kribbella</taxon>
    </lineage>
</organism>
<reference evidence="2" key="1">
    <citation type="submission" date="2019-09" db="EMBL/GenBank/DDBJ databases">
        <title>Antimicrobial potential of Antarctic Bacteria.</title>
        <authorList>
            <person name="Benaud N."/>
            <person name="Edwards R.J."/>
            <person name="Ferrari B.C."/>
        </authorList>
    </citation>
    <scope>NUCLEOTIDE SEQUENCE [LARGE SCALE GENOMIC DNA]</scope>
    <source>
        <strain evidence="2">SPB151</strain>
    </source>
</reference>
<evidence type="ECO:0000313" key="1">
    <source>
        <dbReference type="EMBL" id="QNE22477.1"/>
    </source>
</evidence>
<dbReference type="EMBL" id="CP043661">
    <property type="protein sequence ID" value="QNE22477.1"/>
    <property type="molecule type" value="Genomic_DNA"/>
</dbReference>
<proteinExistence type="predicted"/>
<dbReference type="Proteomes" id="UP000515563">
    <property type="component" value="Chromosome"/>
</dbReference>
<protein>
    <submittedName>
        <fullName evidence="1">Uncharacterized protein</fullName>
    </submittedName>
</protein>
<evidence type="ECO:0000313" key="2">
    <source>
        <dbReference type="Proteomes" id="UP000515563"/>
    </source>
</evidence>
<dbReference type="AlphaFoldDB" id="A0A7G6X8B2"/>
<name>A0A7G6X8B2_9ACTN</name>
<gene>
    <name evidence="1" type="ORF">F1D05_36965</name>
</gene>